<evidence type="ECO:0008006" key="4">
    <source>
        <dbReference type="Google" id="ProtNLM"/>
    </source>
</evidence>
<dbReference type="STRING" id="1805281.AUJ77_01225"/>
<dbReference type="Proteomes" id="UP000181992">
    <property type="component" value="Unassembled WGS sequence"/>
</dbReference>
<proteinExistence type="predicted"/>
<dbReference type="EMBL" id="MNVN01000010">
    <property type="protein sequence ID" value="OIO30944.1"/>
    <property type="molecule type" value="Genomic_DNA"/>
</dbReference>
<evidence type="ECO:0000313" key="3">
    <source>
        <dbReference type="Proteomes" id="UP000181992"/>
    </source>
</evidence>
<reference evidence="2 3" key="1">
    <citation type="journal article" date="2016" name="Environ. Microbiol.">
        <title>Genomic resolution of a cold subsurface aquifer community provides metabolic insights for novel microbes adapted to high CO concentrations.</title>
        <authorList>
            <person name="Probst A.J."/>
            <person name="Castelle C.J."/>
            <person name="Singh A."/>
            <person name="Brown C.T."/>
            <person name="Anantharaman K."/>
            <person name="Sharon I."/>
            <person name="Hug L.A."/>
            <person name="Burstein D."/>
            <person name="Emerson J.B."/>
            <person name="Thomas B.C."/>
            <person name="Banfield J.F."/>
        </authorList>
    </citation>
    <scope>NUCLEOTIDE SEQUENCE [LARGE SCALE GENOMIC DNA]</scope>
    <source>
        <strain evidence="2">CG1_02_43_90</strain>
    </source>
</reference>
<sequence>MHHQGKKIKNTALSFSSRGFSALEILVVMGILAVLLSSIIPSFLNFRRNTILNTETQELMTIINRARLLSVSSKNDQPFGVHLESGKAVLFEGVTYSAVSATNDAHVFDPSLTLVFAVGGGGAEVLFQKVTGATNQDATTTLLVTGTTGSTTIHVFPTGIASIQ</sequence>
<keyword evidence="1" id="KW-0812">Transmembrane</keyword>
<accession>A0A1J4V4M9</accession>
<feature type="transmembrane region" description="Helical" evidence="1">
    <location>
        <begin position="21"/>
        <end position="44"/>
    </location>
</feature>
<dbReference type="InterPro" id="IPR012902">
    <property type="entry name" value="N_methyl_site"/>
</dbReference>
<keyword evidence="1" id="KW-1133">Transmembrane helix</keyword>
<dbReference type="SUPFAM" id="SSF54523">
    <property type="entry name" value="Pili subunits"/>
    <property type="match status" value="1"/>
</dbReference>
<protein>
    <recommendedName>
        <fullName evidence="4">General secretion pathway GspH domain-containing protein</fullName>
    </recommendedName>
</protein>
<dbReference type="NCBIfam" id="TIGR02532">
    <property type="entry name" value="IV_pilin_GFxxxE"/>
    <property type="match status" value="1"/>
</dbReference>
<evidence type="ECO:0000256" key="1">
    <source>
        <dbReference type="SAM" id="Phobius"/>
    </source>
</evidence>
<gene>
    <name evidence="2" type="ORF">AUJ77_01225</name>
</gene>
<dbReference type="Gene3D" id="3.30.700.10">
    <property type="entry name" value="Glycoprotein, Type 4 Pilin"/>
    <property type="match status" value="1"/>
</dbReference>
<dbReference type="InterPro" id="IPR045584">
    <property type="entry name" value="Pilin-like"/>
</dbReference>
<comment type="caution">
    <text evidence="2">The sequence shown here is derived from an EMBL/GenBank/DDBJ whole genome shotgun (WGS) entry which is preliminary data.</text>
</comment>
<keyword evidence="1" id="KW-0472">Membrane</keyword>
<dbReference type="AlphaFoldDB" id="A0A1J4V4M9"/>
<name>A0A1J4V4M9_9BACT</name>
<organism evidence="2 3">
    <name type="scientific">Candidatus Nomurabacteria bacterium CG1_02_43_90</name>
    <dbReference type="NCBI Taxonomy" id="1805281"/>
    <lineage>
        <taxon>Bacteria</taxon>
        <taxon>Candidatus Nomuraibacteriota</taxon>
    </lineage>
</organism>
<evidence type="ECO:0000313" key="2">
    <source>
        <dbReference type="EMBL" id="OIO30944.1"/>
    </source>
</evidence>